<evidence type="ECO:0000256" key="3">
    <source>
        <dbReference type="ARBA" id="ARBA00022691"/>
    </source>
</evidence>
<name>A0AAN9P4A2_CLITE</name>
<keyword evidence="3" id="KW-0949">S-adenosyl-L-methionine</keyword>
<dbReference type="InterPro" id="IPR016461">
    <property type="entry name" value="COMT-like"/>
</dbReference>
<dbReference type="Gene3D" id="3.40.50.150">
    <property type="entry name" value="Vaccinia Virus protein VP39"/>
    <property type="match status" value="1"/>
</dbReference>
<evidence type="ECO:0000256" key="2">
    <source>
        <dbReference type="ARBA" id="ARBA00022679"/>
    </source>
</evidence>
<feature type="domain" description="O-methyltransferase dimerisation" evidence="5">
    <location>
        <begin position="19"/>
        <end position="108"/>
    </location>
</feature>
<dbReference type="SUPFAM" id="SSF46785">
    <property type="entry name" value="Winged helix' DNA-binding domain"/>
    <property type="match status" value="1"/>
</dbReference>
<evidence type="ECO:0000259" key="5">
    <source>
        <dbReference type="Pfam" id="PF08100"/>
    </source>
</evidence>
<evidence type="ECO:0000313" key="7">
    <source>
        <dbReference type="Proteomes" id="UP001359559"/>
    </source>
</evidence>
<reference evidence="6 7" key="1">
    <citation type="submission" date="2024-01" db="EMBL/GenBank/DDBJ databases">
        <title>The genomes of 5 underutilized Papilionoideae crops provide insights into root nodulation and disease resistance.</title>
        <authorList>
            <person name="Yuan L."/>
        </authorList>
    </citation>
    <scope>NUCLEOTIDE SEQUENCE [LARGE SCALE GENOMIC DNA]</scope>
    <source>
        <strain evidence="6">LY-2023</strain>
        <tissue evidence="6">Leaf</tissue>
    </source>
</reference>
<dbReference type="EMBL" id="JAYKXN010000005">
    <property type="protein sequence ID" value="KAK7284434.1"/>
    <property type="molecule type" value="Genomic_DNA"/>
</dbReference>
<dbReference type="PROSITE" id="PS51683">
    <property type="entry name" value="SAM_OMT_II"/>
    <property type="match status" value="1"/>
</dbReference>
<sequence>MKKESRITESEDKARLAILELAHMMSVPMSLVAVIKMKVPEAIWEGGSNTPLSARQILHRIRPQGGGDADNLERILRMLTSYDIFAEHFSESGERKYSLTYIGKTLVPDSQGLSYAPYMLQHHQEEFMRAWQLVGETVEDPTIEPFKKANGERVSSYYDRRADARDLFGEAMQGMSIPFMREMLEQFDGFEGVETLVDVGGNTGVCLQMIMSKFPSVRIGINFDLPHSLVSASKIPGVTNVGGSAFEFVPQGDAIFMKWVFVGWTDEECKKVFQHCYKALPVNGKVIVCEPVVPELTDDSKRTRALLGGDIYVMSTYRTKGKHRTEKHYKDLASSAGFHFFRALYIDSYFGVLEFLK</sequence>
<evidence type="ECO:0000313" key="6">
    <source>
        <dbReference type="EMBL" id="KAK7284434.1"/>
    </source>
</evidence>
<gene>
    <name evidence="6" type="ORF">RJT34_19180</name>
</gene>
<dbReference type="Pfam" id="PF00891">
    <property type="entry name" value="Methyltransf_2"/>
    <property type="match status" value="1"/>
</dbReference>
<dbReference type="PANTHER" id="PTHR11746">
    <property type="entry name" value="O-METHYLTRANSFERASE"/>
    <property type="match status" value="1"/>
</dbReference>
<dbReference type="Pfam" id="PF08100">
    <property type="entry name" value="Dimerisation"/>
    <property type="match status" value="1"/>
</dbReference>
<dbReference type="Proteomes" id="UP001359559">
    <property type="component" value="Unassembled WGS sequence"/>
</dbReference>
<dbReference type="InterPro" id="IPR029063">
    <property type="entry name" value="SAM-dependent_MTases_sf"/>
</dbReference>
<evidence type="ECO:0000259" key="4">
    <source>
        <dbReference type="Pfam" id="PF00891"/>
    </source>
</evidence>
<dbReference type="GO" id="GO:0008171">
    <property type="term" value="F:O-methyltransferase activity"/>
    <property type="evidence" value="ECO:0007669"/>
    <property type="project" value="InterPro"/>
</dbReference>
<dbReference type="SUPFAM" id="SSF53335">
    <property type="entry name" value="S-adenosyl-L-methionine-dependent methyltransferases"/>
    <property type="match status" value="1"/>
</dbReference>
<dbReference type="GO" id="GO:0032259">
    <property type="term" value="P:methylation"/>
    <property type="evidence" value="ECO:0007669"/>
    <property type="project" value="UniProtKB-KW"/>
</dbReference>
<protein>
    <submittedName>
        <fullName evidence="6">Uncharacterized protein</fullName>
    </submittedName>
</protein>
<evidence type="ECO:0000256" key="1">
    <source>
        <dbReference type="ARBA" id="ARBA00022603"/>
    </source>
</evidence>
<dbReference type="InterPro" id="IPR012967">
    <property type="entry name" value="COMT_dimerisation"/>
</dbReference>
<dbReference type="InterPro" id="IPR036390">
    <property type="entry name" value="WH_DNA-bd_sf"/>
</dbReference>
<proteinExistence type="predicted"/>
<keyword evidence="1" id="KW-0489">Methyltransferase</keyword>
<keyword evidence="2" id="KW-0808">Transferase</keyword>
<keyword evidence="7" id="KW-1185">Reference proteome</keyword>
<feature type="domain" description="O-methyltransferase C-terminal" evidence="4">
    <location>
        <begin position="131"/>
        <end position="338"/>
    </location>
</feature>
<accession>A0AAN9P4A2</accession>
<dbReference type="InterPro" id="IPR001077">
    <property type="entry name" value="COMT_C"/>
</dbReference>
<organism evidence="6 7">
    <name type="scientific">Clitoria ternatea</name>
    <name type="common">Butterfly pea</name>
    <dbReference type="NCBI Taxonomy" id="43366"/>
    <lineage>
        <taxon>Eukaryota</taxon>
        <taxon>Viridiplantae</taxon>
        <taxon>Streptophyta</taxon>
        <taxon>Embryophyta</taxon>
        <taxon>Tracheophyta</taxon>
        <taxon>Spermatophyta</taxon>
        <taxon>Magnoliopsida</taxon>
        <taxon>eudicotyledons</taxon>
        <taxon>Gunneridae</taxon>
        <taxon>Pentapetalae</taxon>
        <taxon>rosids</taxon>
        <taxon>fabids</taxon>
        <taxon>Fabales</taxon>
        <taxon>Fabaceae</taxon>
        <taxon>Papilionoideae</taxon>
        <taxon>50 kb inversion clade</taxon>
        <taxon>NPAAA clade</taxon>
        <taxon>indigoferoid/millettioid clade</taxon>
        <taxon>Phaseoleae</taxon>
        <taxon>Clitoria</taxon>
    </lineage>
</organism>
<dbReference type="Gene3D" id="1.10.10.10">
    <property type="entry name" value="Winged helix-like DNA-binding domain superfamily/Winged helix DNA-binding domain"/>
    <property type="match status" value="1"/>
</dbReference>
<dbReference type="PIRSF" id="PIRSF005739">
    <property type="entry name" value="O-mtase"/>
    <property type="match status" value="1"/>
</dbReference>
<dbReference type="GO" id="GO:0008757">
    <property type="term" value="F:S-adenosylmethionine-dependent methyltransferase activity"/>
    <property type="evidence" value="ECO:0007669"/>
    <property type="project" value="UniProtKB-ARBA"/>
</dbReference>
<comment type="caution">
    <text evidence="6">The sequence shown here is derived from an EMBL/GenBank/DDBJ whole genome shotgun (WGS) entry which is preliminary data.</text>
</comment>
<dbReference type="GO" id="GO:0046983">
    <property type="term" value="F:protein dimerization activity"/>
    <property type="evidence" value="ECO:0007669"/>
    <property type="project" value="InterPro"/>
</dbReference>
<dbReference type="AlphaFoldDB" id="A0AAN9P4A2"/>
<dbReference type="InterPro" id="IPR036388">
    <property type="entry name" value="WH-like_DNA-bd_sf"/>
</dbReference>